<gene>
    <name evidence="1" type="ORF">ACCO45_012433</name>
</gene>
<proteinExistence type="predicted"/>
<sequence length="270" mass="30623">MFSPRPPSPGFPLDRRIIATERCQPTAPCGERAGRTCWPDVAIFEPSAHNAEHSTVPFGPIPPHDGSARRWDTCRNPQKQGHVLLVLPRRGHNAGWRTLFRQGHLRPQHLASRLAAVGAPKHDIVQYSTRNDSVHYALRRQFVYAIVGRAIIKARAQAHGPSQPKLHLPRSAGAAMRQDFTRRDIDPGKWALTCEIWDALRSNCRARQSRHSSLERADSDQRFSSMFGIDDRNRVRTRFGRARVHTIRLTAGQRVCRATSRASHRLFVHD</sequence>
<reference evidence="1" key="1">
    <citation type="submission" date="2024-12" db="EMBL/GenBank/DDBJ databases">
        <title>Comparative genomics and development of molecular markers within Purpureocillium lilacinum and among Purpureocillium species.</title>
        <authorList>
            <person name="Yeh Z.-Y."/>
            <person name="Ni N.-T."/>
            <person name="Lo P.-H."/>
            <person name="Mushyakhwo K."/>
            <person name="Lin C.-F."/>
            <person name="Nai Y.-S."/>
        </authorList>
    </citation>
    <scope>NUCLEOTIDE SEQUENCE</scope>
    <source>
        <strain evidence="1">NCHU-NPUST-175</strain>
    </source>
</reference>
<dbReference type="EMBL" id="JBGNUJ010000012">
    <property type="protein sequence ID" value="KAL3952490.1"/>
    <property type="molecule type" value="Genomic_DNA"/>
</dbReference>
<evidence type="ECO:0000313" key="1">
    <source>
        <dbReference type="EMBL" id="KAL3952490.1"/>
    </source>
</evidence>
<organism evidence="1 2">
    <name type="scientific">Purpureocillium lilacinum</name>
    <name type="common">Paecilomyces lilacinus</name>
    <dbReference type="NCBI Taxonomy" id="33203"/>
    <lineage>
        <taxon>Eukaryota</taxon>
        <taxon>Fungi</taxon>
        <taxon>Dikarya</taxon>
        <taxon>Ascomycota</taxon>
        <taxon>Pezizomycotina</taxon>
        <taxon>Sordariomycetes</taxon>
        <taxon>Hypocreomycetidae</taxon>
        <taxon>Hypocreales</taxon>
        <taxon>Ophiocordycipitaceae</taxon>
        <taxon>Purpureocillium</taxon>
    </lineage>
</organism>
<keyword evidence="2" id="KW-1185">Reference proteome</keyword>
<name>A0ACC4DB21_PURLI</name>
<dbReference type="Proteomes" id="UP001638806">
    <property type="component" value="Unassembled WGS sequence"/>
</dbReference>
<comment type="caution">
    <text evidence="1">The sequence shown here is derived from an EMBL/GenBank/DDBJ whole genome shotgun (WGS) entry which is preliminary data.</text>
</comment>
<protein>
    <submittedName>
        <fullName evidence="1">Uncharacterized protein</fullName>
    </submittedName>
</protein>
<accession>A0ACC4DB21</accession>
<evidence type="ECO:0000313" key="2">
    <source>
        <dbReference type="Proteomes" id="UP001638806"/>
    </source>
</evidence>